<evidence type="ECO:0000256" key="1">
    <source>
        <dbReference type="ARBA" id="ARBA00001947"/>
    </source>
</evidence>
<dbReference type="InterPro" id="IPR017150">
    <property type="entry name" value="Pept_M20_glutamate_carboxypep"/>
</dbReference>
<keyword evidence="8" id="KW-1185">Reference proteome</keyword>
<dbReference type="GO" id="GO:0016787">
    <property type="term" value="F:hydrolase activity"/>
    <property type="evidence" value="ECO:0007669"/>
    <property type="project" value="UniProtKB-KW"/>
</dbReference>
<dbReference type="RefSeq" id="WP_008869107.1">
    <property type="nucleotide sequence ID" value="NZ_ACJN02000001.1"/>
</dbReference>
<dbReference type="PROSITE" id="PS00758">
    <property type="entry name" value="ARGE_DAPE_CPG2_1"/>
    <property type="match status" value="1"/>
</dbReference>
<dbReference type="OrthoDB" id="9809784at2"/>
<gene>
    <name evidence="7" type="ORF">Dthio_PD3421</name>
</gene>
<dbReference type="PANTHER" id="PTHR43808:SF9">
    <property type="entry name" value="BLL0789 PROTEIN"/>
    <property type="match status" value="1"/>
</dbReference>
<dbReference type="InterPro" id="IPR002933">
    <property type="entry name" value="Peptidase_M20"/>
</dbReference>
<evidence type="ECO:0000259" key="6">
    <source>
        <dbReference type="Pfam" id="PF07687"/>
    </source>
</evidence>
<reference evidence="7" key="1">
    <citation type="submission" date="2010-05" db="EMBL/GenBank/DDBJ databases">
        <title>The draft genome of Desulfonatronospira thiodismutans ASO3-1.</title>
        <authorList>
            <consortium name="US DOE Joint Genome Institute (JGI-PGF)"/>
            <person name="Lucas S."/>
            <person name="Copeland A."/>
            <person name="Lapidus A."/>
            <person name="Cheng J.-F."/>
            <person name="Bruce D."/>
            <person name="Goodwin L."/>
            <person name="Pitluck S."/>
            <person name="Chertkov O."/>
            <person name="Brettin T."/>
            <person name="Detter J.C."/>
            <person name="Han C."/>
            <person name="Land M.L."/>
            <person name="Hauser L."/>
            <person name="Kyrpides N."/>
            <person name="Mikhailova N."/>
            <person name="Muyzer G."/>
            <person name="Woyke T."/>
        </authorList>
    </citation>
    <scope>NUCLEOTIDE SEQUENCE [LARGE SCALE GENOMIC DNA]</scope>
    <source>
        <strain evidence="7">ASO3-1</strain>
    </source>
</reference>
<evidence type="ECO:0000256" key="2">
    <source>
        <dbReference type="ARBA" id="ARBA00022723"/>
    </source>
</evidence>
<name>D6SMR8_9BACT</name>
<keyword evidence="2" id="KW-0479">Metal-binding</keyword>
<dbReference type="Proteomes" id="UP000005496">
    <property type="component" value="Unassembled WGS sequence"/>
</dbReference>
<dbReference type="InterPro" id="IPR001261">
    <property type="entry name" value="ArgE/DapE_CS"/>
</dbReference>
<dbReference type="AlphaFoldDB" id="D6SMR8"/>
<feature type="active site" description="Proton acceptor" evidence="5">
    <location>
        <position position="146"/>
    </location>
</feature>
<dbReference type="GO" id="GO:0046872">
    <property type="term" value="F:metal ion binding"/>
    <property type="evidence" value="ECO:0007669"/>
    <property type="project" value="UniProtKB-KW"/>
</dbReference>
<protein>
    <submittedName>
        <fullName evidence="7">Peptidase M20</fullName>
    </submittedName>
</protein>
<dbReference type="PIRSF" id="PIRSF037238">
    <property type="entry name" value="Carboxypeptidase_G2"/>
    <property type="match status" value="1"/>
</dbReference>
<sequence length="386" mass="41261">MIQKIAEDIYSRQQEMLDLLRQLVLIQSGSHNKEGLDRMAETMAGILAGTGMDSRVVPFTHCGNMVIARTPKAGEQKGLLLVGHMDTVFAADTSFDWFQEDETCAYGPGVLDMKGGLVVGVFALKALARFGMLQDLAVTFLCNSDEEVGSPYSRGLIGELSQKNKMALVLEGGGLDGELVVGRKGKIGLQVQVWGQGGHAGNFSGSSKPSAVVEAAHKVLSLEELNSPPRIQVNVGRVQGGTRPNCIPEKALLEVDIRYQDTGEEKVLQDRIQSILKTSQVPGTSCTWEVVSSRPPMPRGKQGEALYGLAREAAEELGIAIGQEVRGGVSDANFIAAMGLPVLDGLGPLGDHDHSPSEYILKNSLTQRCALTAACILKALHQDKGT</sequence>
<dbReference type="InterPro" id="IPR011650">
    <property type="entry name" value="Peptidase_M20_dimer"/>
</dbReference>
<comment type="caution">
    <text evidence="7">The sequence shown here is derived from an EMBL/GenBank/DDBJ whole genome shotgun (WGS) entry which is preliminary data.</text>
</comment>
<evidence type="ECO:0000256" key="5">
    <source>
        <dbReference type="PIRSR" id="PIRSR037238-1"/>
    </source>
</evidence>
<evidence type="ECO:0000256" key="3">
    <source>
        <dbReference type="ARBA" id="ARBA00022801"/>
    </source>
</evidence>
<dbReference type="SUPFAM" id="SSF55031">
    <property type="entry name" value="Bacterial exopeptidase dimerisation domain"/>
    <property type="match status" value="1"/>
</dbReference>
<feature type="domain" description="Peptidase M20 dimerisation" evidence="6">
    <location>
        <begin position="181"/>
        <end position="282"/>
    </location>
</feature>
<accession>D6SMR8</accession>
<dbReference type="Gene3D" id="3.40.630.10">
    <property type="entry name" value="Zn peptidases"/>
    <property type="match status" value="1"/>
</dbReference>
<comment type="cofactor">
    <cofactor evidence="1">
        <name>Zn(2+)</name>
        <dbReference type="ChEBI" id="CHEBI:29105"/>
    </cofactor>
</comment>
<dbReference type="Gene3D" id="3.30.70.360">
    <property type="match status" value="1"/>
</dbReference>
<dbReference type="SUPFAM" id="SSF53187">
    <property type="entry name" value="Zn-dependent exopeptidases"/>
    <property type="match status" value="1"/>
</dbReference>
<dbReference type="Pfam" id="PF01546">
    <property type="entry name" value="Peptidase_M20"/>
    <property type="match status" value="1"/>
</dbReference>
<feature type="active site" evidence="5">
    <location>
        <position position="86"/>
    </location>
</feature>
<evidence type="ECO:0000313" key="7">
    <source>
        <dbReference type="EMBL" id="EFI35979.1"/>
    </source>
</evidence>
<dbReference type="eggNOG" id="COG0624">
    <property type="taxonomic scope" value="Bacteria"/>
</dbReference>
<organism evidence="7 8">
    <name type="scientific">Desulfonatronospira thiodismutans ASO3-1</name>
    <dbReference type="NCBI Taxonomy" id="555779"/>
    <lineage>
        <taxon>Bacteria</taxon>
        <taxon>Pseudomonadati</taxon>
        <taxon>Thermodesulfobacteriota</taxon>
        <taxon>Desulfovibrionia</taxon>
        <taxon>Desulfovibrionales</taxon>
        <taxon>Desulfonatronovibrionaceae</taxon>
        <taxon>Desulfonatronospira</taxon>
    </lineage>
</organism>
<keyword evidence="3" id="KW-0378">Hydrolase</keyword>
<dbReference type="Pfam" id="PF07687">
    <property type="entry name" value="M20_dimer"/>
    <property type="match status" value="1"/>
</dbReference>
<proteinExistence type="predicted"/>
<dbReference type="CDD" id="cd03885">
    <property type="entry name" value="M20_CPDG2"/>
    <property type="match status" value="1"/>
</dbReference>
<evidence type="ECO:0000256" key="4">
    <source>
        <dbReference type="ARBA" id="ARBA00022833"/>
    </source>
</evidence>
<dbReference type="InterPro" id="IPR036264">
    <property type="entry name" value="Bact_exopeptidase_dim_dom"/>
</dbReference>
<dbReference type="PANTHER" id="PTHR43808">
    <property type="entry name" value="ACETYLORNITHINE DEACETYLASE"/>
    <property type="match status" value="1"/>
</dbReference>
<keyword evidence="4" id="KW-0862">Zinc</keyword>
<dbReference type="InterPro" id="IPR050072">
    <property type="entry name" value="Peptidase_M20A"/>
</dbReference>
<evidence type="ECO:0000313" key="8">
    <source>
        <dbReference type="Proteomes" id="UP000005496"/>
    </source>
</evidence>
<dbReference type="EMBL" id="ACJN02000001">
    <property type="protein sequence ID" value="EFI35979.1"/>
    <property type="molecule type" value="Genomic_DNA"/>
</dbReference>